<reference evidence="1 2" key="1">
    <citation type="submission" date="2015-01" db="EMBL/GenBank/DDBJ databases">
        <title>Evolution of Trichinella species and genotypes.</title>
        <authorList>
            <person name="Korhonen P.K."/>
            <person name="Edoardo P."/>
            <person name="Giuseppe L.R."/>
            <person name="Gasser R.B."/>
        </authorList>
    </citation>
    <scope>NUCLEOTIDE SEQUENCE [LARGE SCALE GENOMIC DNA]</scope>
    <source>
        <strain evidence="1">ISS141</strain>
    </source>
</reference>
<dbReference type="AlphaFoldDB" id="A0A0V0WJY2"/>
<accession>A0A0V0WJY2</accession>
<dbReference type="Proteomes" id="UP000054815">
    <property type="component" value="Unassembled WGS sequence"/>
</dbReference>
<comment type="caution">
    <text evidence="1">The sequence shown here is derived from an EMBL/GenBank/DDBJ whole genome shotgun (WGS) entry which is preliminary data.</text>
</comment>
<name>A0A0V0WJY2_TRIPS</name>
<evidence type="ECO:0000313" key="1">
    <source>
        <dbReference type="EMBL" id="KRX76134.1"/>
    </source>
</evidence>
<sequence length="35" mass="3756">LWNGNVWLGVLDTNSFGTDVKEVGKVKSTEGNFGS</sequence>
<evidence type="ECO:0000313" key="2">
    <source>
        <dbReference type="Proteomes" id="UP000054815"/>
    </source>
</evidence>
<dbReference type="EMBL" id="JYDU01000956">
    <property type="protein sequence ID" value="KRX76134.1"/>
    <property type="molecule type" value="Genomic_DNA"/>
</dbReference>
<protein>
    <submittedName>
        <fullName evidence="1">Uncharacterized protein</fullName>
    </submittedName>
</protein>
<organism evidence="1 2">
    <name type="scientific">Trichinella pseudospiralis</name>
    <name type="common">Parasitic roundworm</name>
    <dbReference type="NCBI Taxonomy" id="6337"/>
    <lineage>
        <taxon>Eukaryota</taxon>
        <taxon>Metazoa</taxon>
        <taxon>Ecdysozoa</taxon>
        <taxon>Nematoda</taxon>
        <taxon>Enoplea</taxon>
        <taxon>Dorylaimia</taxon>
        <taxon>Trichinellida</taxon>
        <taxon>Trichinellidae</taxon>
        <taxon>Trichinella</taxon>
    </lineage>
</organism>
<feature type="non-terminal residue" evidence="1">
    <location>
        <position position="1"/>
    </location>
</feature>
<gene>
    <name evidence="1" type="ORF">T4E_8420</name>
</gene>
<proteinExistence type="predicted"/>